<feature type="transmembrane region" description="Helical" evidence="9">
    <location>
        <begin position="264"/>
        <end position="289"/>
    </location>
</feature>
<dbReference type="CDD" id="cd04187">
    <property type="entry name" value="DPM1_like_bac"/>
    <property type="match status" value="1"/>
</dbReference>
<evidence type="ECO:0000259" key="10">
    <source>
        <dbReference type="Pfam" id="PF00535"/>
    </source>
</evidence>
<dbReference type="GO" id="GO:0016757">
    <property type="term" value="F:glycosyltransferase activity"/>
    <property type="evidence" value="ECO:0007669"/>
    <property type="project" value="UniProtKB-KW"/>
</dbReference>
<accession>A0A318XKF6</accession>
<dbReference type="Pfam" id="PF00535">
    <property type="entry name" value="Glycos_transf_2"/>
    <property type="match status" value="1"/>
</dbReference>
<dbReference type="PANTHER" id="PTHR48090">
    <property type="entry name" value="UNDECAPRENYL-PHOSPHATE 4-DEOXY-4-FORMAMIDO-L-ARABINOSE TRANSFERASE-RELATED"/>
    <property type="match status" value="1"/>
</dbReference>
<dbReference type="EMBL" id="QKMR01000015">
    <property type="protein sequence ID" value="PYG86948.1"/>
    <property type="molecule type" value="Genomic_DNA"/>
</dbReference>
<evidence type="ECO:0000256" key="4">
    <source>
        <dbReference type="ARBA" id="ARBA00022679"/>
    </source>
</evidence>
<dbReference type="InterPro" id="IPR050256">
    <property type="entry name" value="Glycosyltransferase_2"/>
</dbReference>
<dbReference type="PANTHER" id="PTHR48090:SF1">
    <property type="entry name" value="PROPHAGE BACTOPRENOL GLUCOSYL TRANSFERASE HOMOLOG"/>
    <property type="match status" value="1"/>
</dbReference>
<evidence type="ECO:0000256" key="2">
    <source>
        <dbReference type="ARBA" id="ARBA00022475"/>
    </source>
</evidence>
<evidence type="ECO:0000256" key="8">
    <source>
        <dbReference type="ARBA" id="ARBA00038152"/>
    </source>
</evidence>
<dbReference type="Proteomes" id="UP000248132">
    <property type="component" value="Unassembled WGS sequence"/>
</dbReference>
<evidence type="ECO:0000256" key="5">
    <source>
        <dbReference type="ARBA" id="ARBA00022692"/>
    </source>
</evidence>
<keyword evidence="7 9" id="KW-0472">Membrane</keyword>
<gene>
    <name evidence="11" type="ORF">LY28_02570</name>
</gene>
<dbReference type="OrthoDB" id="9807778at2"/>
<keyword evidence="6 9" id="KW-1133">Transmembrane helix</keyword>
<name>A0A318XKF6_9FIRM</name>
<dbReference type="Gene3D" id="3.90.550.10">
    <property type="entry name" value="Spore Coat Polysaccharide Biosynthesis Protein SpsA, Chain A"/>
    <property type="match status" value="1"/>
</dbReference>
<keyword evidence="12" id="KW-1185">Reference proteome</keyword>
<evidence type="ECO:0000256" key="6">
    <source>
        <dbReference type="ARBA" id="ARBA00022989"/>
    </source>
</evidence>
<sequence length="330" mass="38129">MQKKLLSIVVPVYNEQEVIDETFRRLSDVFGDYFMQVEYIFINDGSKDDTYRKLTQIAKNRPEVRVINFARNFGHQIAITAGMDYAKGDAVVIIDADLQDPPEVILKMVERWQEGYEVVYGKRLQREGETFFKKFTAKMFYRFLDSMTDVKLPVDVGDFRLIDRKVCDTMKRLPERSRYVRGLVSWVGFKQTSVEYRREKRFAGETKYPLKRMVKLAGDGIFSFSYKPLKLATFTGMIISAFSFIYLIVVLIQKFTKNDVASGWASSMAVSLFFNGVMLIVLGIMGEYVGRIYEEVKARPLYIVGELLGFDTKNIEENDKTDKDEGKNIG</sequence>
<feature type="domain" description="Glycosyltransferase 2-like" evidence="10">
    <location>
        <begin position="7"/>
        <end position="168"/>
    </location>
</feature>
<comment type="caution">
    <text evidence="11">The sequence shown here is derived from an EMBL/GenBank/DDBJ whole genome shotgun (WGS) entry which is preliminary data.</text>
</comment>
<comment type="subcellular location">
    <subcellularLocation>
        <location evidence="1">Cell membrane</location>
        <topology evidence="1">Multi-pass membrane protein</topology>
    </subcellularLocation>
</comment>
<evidence type="ECO:0000256" key="9">
    <source>
        <dbReference type="SAM" id="Phobius"/>
    </source>
</evidence>
<protein>
    <submittedName>
        <fullName evidence="11">Dolichol-phosphate mannosyltransferase</fullName>
    </submittedName>
</protein>
<keyword evidence="5 9" id="KW-0812">Transmembrane</keyword>
<dbReference type="FunFam" id="3.90.550.10:FF:000079">
    <property type="entry name" value="Probable glycosyl transferase"/>
    <property type="match status" value="1"/>
</dbReference>
<evidence type="ECO:0000313" key="12">
    <source>
        <dbReference type="Proteomes" id="UP000248132"/>
    </source>
</evidence>
<keyword evidence="2" id="KW-1003">Cell membrane</keyword>
<dbReference type="GO" id="GO:0005886">
    <property type="term" value="C:plasma membrane"/>
    <property type="evidence" value="ECO:0007669"/>
    <property type="project" value="UniProtKB-SubCell"/>
</dbReference>
<comment type="similarity">
    <text evidence="8">Belongs to the glycosyltransferase 2 family. GtrB subfamily.</text>
</comment>
<dbReference type="SUPFAM" id="SSF53448">
    <property type="entry name" value="Nucleotide-diphospho-sugar transferases"/>
    <property type="match status" value="1"/>
</dbReference>
<organism evidence="11 12">
    <name type="scientific">Ruminiclostridium sufflavum DSM 19573</name>
    <dbReference type="NCBI Taxonomy" id="1121337"/>
    <lineage>
        <taxon>Bacteria</taxon>
        <taxon>Bacillati</taxon>
        <taxon>Bacillota</taxon>
        <taxon>Clostridia</taxon>
        <taxon>Eubacteriales</taxon>
        <taxon>Oscillospiraceae</taxon>
        <taxon>Ruminiclostridium</taxon>
    </lineage>
</organism>
<evidence type="ECO:0000256" key="3">
    <source>
        <dbReference type="ARBA" id="ARBA00022676"/>
    </source>
</evidence>
<reference evidence="11 12" key="1">
    <citation type="submission" date="2018-06" db="EMBL/GenBank/DDBJ databases">
        <title>Genomic Encyclopedia of Type Strains, Phase I: the one thousand microbial genomes (KMG-I) project.</title>
        <authorList>
            <person name="Kyrpides N."/>
        </authorList>
    </citation>
    <scope>NUCLEOTIDE SEQUENCE [LARGE SCALE GENOMIC DNA]</scope>
    <source>
        <strain evidence="11 12">DSM 19573</strain>
    </source>
</reference>
<proteinExistence type="inferred from homology"/>
<evidence type="ECO:0000256" key="1">
    <source>
        <dbReference type="ARBA" id="ARBA00004651"/>
    </source>
</evidence>
<dbReference type="InterPro" id="IPR001173">
    <property type="entry name" value="Glyco_trans_2-like"/>
</dbReference>
<dbReference type="InterPro" id="IPR029044">
    <property type="entry name" value="Nucleotide-diphossugar_trans"/>
</dbReference>
<dbReference type="AlphaFoldDB" id="A0A318XKF6"/>
<evidence type="ECO:0000256" key="7">
    <source>
        <dbReference type="ARBA" id="ARBA00023136"/>
    </source>
</evidence>
<feature type="transmembrane region" description="Helical" evidence="9">
    <location>
        <begin position="231"/>
        <end position="252"/>
    </location>
</feature>
<dbReference type="RefSeq" id="WP_110462584.1">
    <property type="nucleotide sequence ID" value="NZ_QKMR01000015.1"/>
</dbReference>
<keyword evidence="3 11" id="KW-0328">Glycosyltransferase</keyword>
<keyword evidence="4 11" id="KW-0808">Transferase</keyword>
<evidence type="ECO:0000313" key="11">
    <source>
        <dbReference type="EMBL" id="PYG86948.1"/>
    </source>
</evidence>